<keyword evidence="1" id="KW-0472">Membrane</keyword>
<evidence type="ECO:0000313" key="3">
    <source>
        <dbReference type="EMBL" id="KAL2839735.1"/>
    </source>
</evidence>
<sequence>MKPSIPAHQQAIVTRFEAIKGKLFSRDTIDLSIASKSHDPNSTQYASSIKLRSLEDLQKYLEDNEPHAPSDLVVMIAQEYSWGRLRITEAAFQLLTRSLLNPFPPFLELVGTFGFRTSAQERPFHGWRGCALTSGCQAETHEICYNIQYVEKHGRQIKDPWSLRQTGVYHQRCPREGKSRWVLLNPSTALRSEITEIGIHPGGRPLEADTMHLWALHAHILHKLGSNWTEYVEYLASELADQNDKACHSSIDSMKTQGLTLSYADLQDLHMLQAKFQSTASALTSCIDICKGCHKHVGIHAAAPDPNLRSILHLFDTYEADVVRHLSQVRKLEARLKCTLELLTKLLMFRNEELLHTSNQASCKTLNALLDLTTQGKQQQETLNSLLWRGYADSAMLKALSIVATVCLPASLVATIFSSNLVQPGDPERRGNDGAYLVLSHQFWVYIAISVPLMAAVLVWVLYLGYKSRQALNRRVKDAV</sequence>
<protein>
    <recommendedName>
        <fullName evidence="2">CorA-like transporter domain-containing protein</fullName>
    </recommendedName>
</protein>
<feature type="transmembrane region" description="Helical" evidence="1">
    <location>
        <begin position="443"/>
        <end position="466"/>
    </location>
</feature>
<reference evidence="3 4" key="1">
    <citation type="submission" date="2024-07" db="EMBL/GenBank/DDBJ databases">
        <title>Section-level genome sequencing and comparative genomics of Aspergillus sections Usti and Cavernicolus.</title>
        <authorList>
            <consortium name="Lawrence Berkeley National Laboratory"/>
            <person name="Nybo J.L."/>
            <person name="Vesth T.C."/>
            <person name="Theobald S."/>
            <person name="Frisvad J.C."/>
            <person name="Larsen T.O."/>
            <person name="Kjaerboelling I."/>
            <person name="Rothschild-Mancinelli K."/>
            <person name="Lyhne E.K."/>
            <person name="Kogle M.E."/>
            <person name="Barry K."/>
            <person name="Clum A."/>
            <person name="Na H."/>
            <person name="Ledsgaard L."/>
            <person name="Lin J."/>
            <person name="Lipzen A."/>
            <person name="Kuo A."/>
            <person name="Riley R."/>
            <person name="Mondo S."/>
            <person name="Labutti K."/>
            <person name="Haridas S."/>
            <person name="Pangalinan J."/>
            <person name="Salamov A.A."/>
            <person name="Simmons B.A."/>
            <person name="Magnuson J.K."/>
            <person name="Chen J."/>
            <person name="Drula E."/>
            <person name="Henrissat B."/>
            <person name="Wiebenga A."/>
            <person name="Lubbers R.J."/>
            <person name="Gomes A.C."/>
            <person name="Makela M.R."/>
            <person name="Stajich J."/>
            <person name="Grigoriev I.V."/>
            <person name="Mortensen U.H."/>
            <person name="De Vries R.P."/>
            <person name="Baker S.E."/>
            <person name="Andersen M.R."/>
        </authorList>
    </citation>
    <scope>NUCLEOTIDE SEQUENCE [LARGE SCALE GENOMIC DNA]</scope>
    <source>
        <strain evidence="3 4">CBS 123904</strain>
    </source>
</reference>
<dbReference type="Gene3D" id="1.20.58.340">
    <property type="entry name" value="Magnesium transport protein CorA, transmembrane region"/>
    <property type="match status" value="1"/>
</dbReference>
<evidence type="ECO:0000259" key="2">
    <source>
        <dbReference type="Pfam" id="PF26616"/>
    </source>
</evidence>
<feature type="transmembrane region" description="Helical" evidence="1">
    <location>
        <begin position="399"/>
        <end position="423"/>
    </location>
</feature>
<comment type="caution">
    <text evidence="3">The sequence shown here is derived from an EMBL/GenBank/DDBJ whole genome shotgun (WGS) entry which is preliminary data.</text>
</comment>
<dbReference type="InterPro" id="IPR058257">
    <property type="entry name" value="CorA-like_dom"/>
</dbReference>
<accession>A0ABR4JIB1</accession>
<evidence type="ECO:0000256" key="1">
    <source>
        <dbReference type="SAM" id="Phobius"/>
    </source>
</evidence>
<feature type="domain" description="CorA-like transporter" evidence="2">
    <location>
        <begin position="6"/>
        <end position="246"/>
    </location>
</feature>
<keyword evidence="1" id="KW-1133">Transmembrane helix</keyword>
<keyword evidence="1" id="KW-0812">Transmembrane</keyword>
<keyword evidence="4" id="KW-1185">Reference proteome</keyword>
<gene>
    <name evidence="3" type="ORF">BJY01DRAFT_250335</name>
</gene>
<dbReference type="Pfam" id="PF26616">
    <property type="entry name" value="CorA-like"/>
    <property type="match status" value="1"/>
</dbReference>
<name>A0ABR4JIB1_9EURO</name>
<proteinExistence type="predicted"/>
<evidence type="ECO:0000313" key="4">
    <source>
        <dbReference type="Proteomes" id="UP001610446"/>
    </source>
</evidence>
<dbReference type="EMBL" id="JBFXLU010000129">
    <property type="protein sequence ID" value="KAL2839735.1"/>
    <property type="molecule type" value="Genomic_DNA"/>
</dbReference>
<organism evidence="3 4">
    <name type="scientific">Aspergillus pseudoustus</name>
    <dbReference type="NCBI Taxonomy" id="1810923"/>
    <lineage>
        <taxon>Eukaryota</taxon>
        <taxon>Fungi</taxon>
        <taxon>Dikarya</taxon>
        <taxon>Ascomycota</taxon>
        <taxon>Pezizomycotina</taxon>
        <taxon>Eurotiomycetes</taxon>
        <taxon>Eurotiomycetidae</taxon>
        <taxon>Eurotiales</taxon>
        <taxon>Aspergillaceae</taxon>
        <taxon>Aspergillus</taxon>
        <taxon>Aspergillus subgen. Nidulantes</taxon>
    </lineage>
</organism>
<dbReference type="Proteomes" id="UP001610446">
    <property type="component" value="Unassembled WGS sequence"/>
</dbReference>